<organism evidence="3 4">
    <name type="scientific">Stackebrandtia nassauensis (strain DSM 44728 / CIP 108903 / NRRL B-16338 / NBRC 102104 / LLR-40K-21)</name>
    <dbReference type="NCBI Taxonomy" id="446470"/>
    <lineage>
        <taxon>Bacteria</taxon>
        <taxon>Bacillati</taxon>
        <taxon>Actinomycetota</taxon>
        <taxon>Actinomycetes</taxon>
        <taxon>Glycomycetales</taxon>
        <taxon>Glycomycetaceae</taxon>
        <taxon>Stackebrandtia</taxon>
    </lineage>
</organism>
<name>D3Q162_STANL</name>
<accession>D3Q162</accession>
<dbReference type="Proteomes" id="UP000000844">
    <property type="component" value="Chromosome"/>
</dbReference>
<keyword evidence="2" id="KW-0472">Membrane</keyword>
<evidence type="ECO:0000256" key="2">
    <source>
        <dbReference type="SAM" id="Phobius"/>
    </source>
</evidence>
<feature type="transmembrane region" description="Helical" evidence="2">
    <location>
        <begin position="39"/>
        <end position="63"/>
    </location>
</feature>
<evidence type="ECO:0000256" key="1">
    <source>
        <dbReference type="SAM" id="MobiDB-lite"/>
    </source>
</evidence>
<keyword evidence="2" id="KW-0812">Transmembrane</keyword>
<reference evidence="3 4" key="1">
    <citation type="journal article" date="2009" name="Stand. Genomic Sci.">
        <title>Complete genome sequence of Stackebrandtia nassauensis type strain (LLR-40K-21).</title>
        <authorList>
            <person name="Munk C."/>
            <person name="Lapidus A."/>
            <person name="Copeland A."/>
            <person name="Jando M."/>
            <person name="Mayilraj S."/>
            <person name="Glavina Del Rio T."/>
            <person name="Nolan M."/>
            <person name="Chen F."/>
            <person name="Lucas S."/>
            <person name="Tice H."/>
            <person name="Cheng J.F."/>
            <person name="Han C."/>
            <person name="Detter J.C."/>
            <person name="Bruce D."/>
            <person name="Goodwin L."/>
            <person name="Chain P."/>
            <person name="Pitluck S."/>
            <person name="Goker M."/>
            <person name="Ovchinikova G."/>
            <person name="Pati A."/>
            <person name="Ivanova N."/>
            <person name="Mavromatis K."/>
            <person name="Chen A."/>
            <person name="Palaniappan K."/>
            <person name="Land M."/>
            <person name="Hauser L."/>
            <person name="Chang Y.J."/>
            <person name="Jeffries C.D."/>
            <person name="Bristow J."/>
            <person name="Eisen J.A."/>
            <person name="Markowitz V."/>
            <person name="Hugenholtz P."/>
            <person name="Kyrpides N.C."/>
            <person name="Klenk H.P."/>
        </authorList>
    </citation>
    <scope>NUCLEOTIDE SEQUENCE [LARGE SCALE GENOMIC DNA]</scope>
    <source>
        <strain evidence="4">DSM 44728 / CIP 108903 / NRRL B-16338 / NBRC 102104 / LLR-40K-21</strain>
    </source>
</reference>
<dbReference type="STRING" id="446470.Snas_6017"/>
<protein>
    <recommendedName>
        <fullName evidence="5">DUF3352 domain-containing protein</fullName>
    </recommendedName>
</protein>
<evidence type="ECO:0000313" key="4">
    <source>
        <dbReference type="Proteomes" id="UP000000844"/>
    </source>
</evidence>
<dbReference type="eggNOG" id="ENOG5030RUJ">
    <property type="taxonomic scope" value="Bacteria"/>
</dbReference>
<dbReference type="EMBL" id="CP001778">
    <property type="protein sequence ID" value="ADD45642.1"/>
    <property type="molecule type" value="Genomic_DNA"/>
</dbReference>
<evidence type="ECO:0000313" key="3">
    <source>
        <dbReference type="EMBL" id="ADD45642.1"/>
    </source>
</evidence>
<evidence type="ECO:0008006" key="5">
    <source>
        <dbReference type="Google" id="ProtNLM"/>
    </source>
</evidence>
<feature type="region of interest" description="Disordered" evidence="1">
    <location>
        <begin position="1"/>
        <end position="26"/>
    </location>
</feature>
<proteinExistence type="predicted"/>
<gene>
    <name evidence="3" type="ordered locus">Snas_6017</name>
</gene>
<sequence>MGAAQPPAAGGGYPPPPGDINLGVSGFGIEPPKKSRKGLVIGISAAVVLALGGGGAWAAASFFGTDGTDTETKLPASTAAFASFNLDVSKSQQLELLDLIEKFPESDVKSDDPEKAVAEFMKMLEDDDEDFAKGKFSEWVGLSTSIALWEHDGKPYALATVASTDDGKAKEGLTALQKDSGGEADMGFEVKDGTATMAFGEDKSQAAAKAAVKEAEKDPLSESDKFADAAEFLGEGQVVTAWADLEQAYKLGKESVPQSEYGGDPFSMMGDFEKNMKGQIAVGAKADDFGIEIVSSTFGAKDVTEGKEGLMDKLSKSPDADIAGAFALPDDFSESLGAAAGGLLTGGLTGAPGQDPNGETQAIFDALSGATGTFGMTGLTGAPQGQAVIETTSADKANTLKGLADSTGGEIEATVEGNTVTGKSSGYSPSGKLSGHKYYSDAVGGAPEAINYAMFMDVTKMMDEQDKKEMGALKAVGVAFGSKGGESVGNVRLIIE</sequence>
<keyword evidence="4" id="KW-1185">Reference proteome</keyword>
<dbReference type="AlphaFoldDB" id="D3Q162"/>
<dbReference type="HOGENOM" id="CLU_590390_0_0_11"/>
<keyword evidence="2" id="KW-1133">Transmembrane helix</keyword>
<dbReference type="KEGG" id="sna:Snas_6017"/>